<dbReference type="InterPro" id="IPR013314">
    <property type="entry name" value="Globin_lamprey/hagfish"/>
</dbReference>
<evidence type="ECO:0000313" key="6">
    <source>
        <dbReference type="Proteomes" id="UP001176961"/>
    </source>
</evidence>
<organism evidence="5 6">
    <name type="scientific">Cylicocyclus nassatus</name>
    <name type="common">Nematode worm</name>
    <dbReference type="NCBI Taxonomy" id="53992"/>
    <lineage>
        <taxon>Eukaryota</taxon>
        <taxon>Metazoa</taxon>
        <taxon>Ecdysozoa</taxon>
        <taxon>Nematoda</taxon>
        <taxon>Chromadorea</taxon>
        <taxon>Rhabditida</taxon>
        <taxon>Rhabditina</taxon>
        <taxon>Rhabditomorpha</taxon>
        <taxon>Strongyloidea</taxon>
        <taxon>Strongylidae</taxon>
        <taxon>Cylicocyclus</taxon>
    </lineage>
</organism>
<feature type="region of interest" description="Disordered" evidence="4">
    <location>
        <begin position="47"/>
        <end position="68"/>
    </location>
</feature>
<dbReference type="AlphaFoldDB" id="A0AA36H1R7"/>
<dbReference type="GO" id="GO:0020037">
    <property type="term" value="F:heme binding"/>
    <property type="evidence" value="ECO:0007669"/>
    <property type="project" value="InterPro"/>
</dbReference>
<reference evidence="5" key="1">
    <citation type="submission" date="2023-07" db="EMBL/GenBank/DDBJ databases">
        <authorList>
            <consortium name="CYATHOMIX"/>
        </authorList>
    </citation>
    <scope>NUCLEOTIDE SEQUENCE</scope>
    <source>
        <strain evidence="5">N/A</strain>
    </source>
</reference>
<keyword evidence="2" id="KW-0479">Metal-binding</keyword>
<accession>A0AA36H1R7</accession>
<proteinExistence type="predicted"/>
<dbReference type="GO" id="GO:0019825">
    <property type="term" value="F:oxygen binding"/>
    <property type="evidence" value="ECO:0007669"/>
    <property type="project" value="InterPro"/>
</dbReference>
<comment type="caution">
    <text evidence="5">The sequence shown here is derived from an EMBL/GenBank/DDBJ whole genome shotgun (WGS) entry which is preliminary data.</text>
</comment>
<dbReference type="PANTHER" id="PTHR46783:SF1">
    <property type="entry name" value="CYTOGLOBIN-1-RELATED"/>
    <property type="match status" value="1"/>
</dbReference>
<evidence type="ECO:0000256" key="1">
    <source>
        <dbReference type="ARBA" id="ARBA00022617"/>
    </source>
</evidence>
<dbReference type="GO" id="GO:0015671">
    <property type="term" value="P:oxygen transport"/>
    <property type="evidence" value="ECO:0007669"/>
    <property type="project" value="InterPro"/>
</dbReference>
<evidence type="ECO:0000313" key="5">
    <source>
        <dbReference type="EMBL" id="CAJ0602327.1"/>
    </source>
</evidence>
<dbReference type="Gene3D" id="1.10.490.10">
    <property type="entry name" value="Globins"/>
    <property type="match status" value="1"/>
</dbReference>
<dbReference type="InterPro" id="IPR012292">
    <property type="entry name" value="Globin/Proto"/>
</dbReference>
<dbReference type="Proteomes" id="UP001176961">
    <property type="component" value="Unassembled WGS sequence"/>
</dbReference>
<dbReference type="SUPFAM" id="SSF46458">
    <property type="entry name" value="Globin-like"/>
    <property type="match status" value="1"/>
</dbReference>
<keyword evidence="3" id="KW-0408">Iron</keyword>
<dbReference type="EMBL" id="CATQJL010000305">
    <property type="protein sequence ID" value="CAJ0602327.1"/>
    <property type="molecule type" value="Genomic_DNA"/>
</dbReference>
<dbReference type="GO" id="GO:0005506">
    <property type="term" value="F:iron ion binding"/>
    <property type="evidence" value="ECO:0007669"/>
    <property type="project" value="InterPro"/>
</dbReference>
<dbReference type="InterPro" id="IPR009050">
    <property type="entry name" value="Globin-like_sf"/>
</dbReference>
<evidence type="ECO:0000256" key="2">
    <source>
        <dbReference type="ARBA" id="ARBA00022723"/>
    </source>
</evidence>
<dbReference type="GO" id="GO:0016491">
    <property type="term" value="F:oxidoreductase activity"/>
    <property type="evidence" value="ECO:0007669"/>
    <property type="project" value="TreeGrafter"/>
</dbReference>
<protein>
    <submittedName>
        <fullName evidence="5">Uncharacterized protein</fullName>
    </submittedName>
</protein>
<dbReference type="PANTHER" id="PTHR46783">
    <property type="entry name" value="CYTOGLOBIN"/>
    <property type="match status" value="1"/>
</dbReference>
<keyword evidence="1" id="KW-0349">Heme</keyword>
<gene>
    <name evidence="5" type="ORF">CYNAS_LOCUS14310</name>
</gene>
<evidence type="ECO:0000256" key="4">
    <source>
        <dbReference type="SAM" id="MobiDB-lite"/>
    </source>
</evidence>
<sequence>MYRVYHGTFGIKGARSNEDSSLPMDTTATERSKALLMNMEAEVKAKASCPLSSQKRTHNVRTESIKGESNQISKLTREQIDRLVDEQRQLLIDTYKEMEKDPVKNGLKVLVMLFSEYPSYKQIWPQFRAIPDSSLMNAMELRQEDLLMRSN</sequence>
<name>A0AA36H1R7_CYLNA</name>
<evidence type="ECO:0000256" key="3">
    <source>
        <dbReference type="ARBA" id="ARBA00023004"/>
    </source>
</evidence>
<keyword evidence="6" id="KW-1185">Reference proteome</keyword>